<dbReference type="GO" id="GO:0004034">
    <property type="term" value="F:aldose 1-epimerase activity"/>
    <property type="evidence" value="ECO:0007669"/>
    <property type="project" value="TreeGrafter"/>
</dbReference>
<dbReference type="PANTHER" id="PTHR10091:SF6">
    <property type="entry name" value="1-EPIMERASE, PUTATIVE (AFU_ORTHOLOGUE AFUA_3G13240)-RELATED"/>
    <property type="match status" value="1"/>
</dbReference>
<dbReference type="Gene3D" id="2.70.98.10">
    <property type="match status" value="1"/>
</dbReference>
<dbReference type="GO" id="GO:0030246">
    <property type="term" value="F:carbohydrate binding"/>
    <property type="evidence" value="ECO:0007669"/>
    <property type="project" value="InterPro"/>
</dbReference>
<reference evidence="1 2" key="1">
    <citation type="submission" date="2015-04" db="EMBL/GenBank/DDBJ databases">
        <title>Complete genome sequence of Schizopora paradoxa KUC8140, a cosmopolitan wood degrader in East Asia.</title>
        <authorList>
            <consortium name="DOE Joint Genome Institute"/>
            <person name="Min B."/>
            <person name="Park H."/>
            <person name="Jang Y."/>
            <person name="Kim J.-J."/>
            <person name="Kim K.H."/>
            <person name="Pangilinan J."/>
            <person name="Lipzen A."/>
            <person name="Riley R."/>
            <person name="Grigoriev I.V."/>
            <person name="Spatafora J.W."/>
            <person name="Choi I.-G."/>
        </authorList>
    </citation>
    <scope>NUCLEOTIDE SEQUENCE [LARGE SCALE GENOMIC DNA]</scope>
    <source>
        <strain evidence="1 2">KUC8140</strain>
    </source>
</reference>
<evidence type="ECO:0000313" key="1">
    <source>
        <dbReference type="EMBL" id="KLO03746.1"/>
    </source>
</evidence>
<dbReference type="InterPro" id="IPR014718">
    <property type="entry name" value="GH-type_carb-bd"/>
</dbReference>
<gene>
    <name evidence="1" type="ORF">SCHPADRAFT_897578</name>
</gene>
<accession>A0A0H2RFP3</accession>
<dbReference type="AlphaFoldDB" id="A0A0H2RFP3"/>
<sequence>MRLPHQYRQIVTELYLSDPAHPYFGPVVGRYANRIKNATFALPGGRTFHTGANENHGLDTLHGGFIGFDLHIWNLTSQSSSSLTFSLLDPNGTEGFPGTVTTTVTYALQDNAEWKISMSSRTDSETPIMLSSHTYWNLDAYHYSQDVSDHFLQLQADQCVVTDGILIPTGELANVTGTPLDFRQPATLGSRIPETSRTNLCGTGCVGYIRQLLDIKKASDAAPKMSLWSLKSGIRLDILTDQIAAQ</sequence>
<dbReference type="Pfam" id="PF01263">
    <property type="entry name" value="Aldose_epim"/>
    <property type="match status" value="1"/>
</dbReference>
<dbReference type="OrthoDB" id="274691at2759"/>
<dbReference type="GO" id="GO:0033499">
    <property type="term" value="P:galactose catabolic process via UDP-galactose, Leloir pathway"/>
    <property type="evidence" value="ECO:0007669"/>
    <property type="project" value="TreeGrafter"/>
</dbReference>
<evidence type="ECO:0000313" key="2">
    <source>
        <dbReference type="Proteomes" id="UP000053477"/>
    </source>
</evidence>
<keyword evidence="2" id="KW-1185">Reference proteome</keyword>
<dbReference type="Proteomes" id="UP000053477">
    <property type="component" value="Unassembled WGS sequence"/>
</dbReference>
<organism evidence="1 2">
    <name type="scientific">Schizopora paradoxa</name>
    <dbReference type="NCBI Taxonomy" id="27342"/>
    <lineage>
        <taxon>Eukaryota</taxon>
        <taxon>Fungi</taxon>
        <taxon>Dikarya</taxon>
        <taxon>Basidiomycota</taxon>
        <taxon>Agaricomycotina</taxon>
        <taxon>Agaricomycetes</taxon>
        <taxon>Hymenochaetales</taxon>
        <taxon>Schizoporaceae</taxon>
        <taxon>Schizopora</taxon>
    </lineage>
</organism>
<name>A0A0H2RFP3_9AGAM</name>
<feature type="non-terminal residue" evidence="1">
    <location>
        <position position="246"/>
    </location>
</feature>
<dbReference type="STRING" id="27342.A0A0H2RFP3"/>
<dbReference type="EMBL" id="KQ087098">
    <property type="protein sequence ID" value="KLO03746.1"/>
    <property type="molecule type" value="Genomic_DNA"/>
</dbReference>
<dbReference type="InterPro" id="IPR011013">
    <property type="entry name" value="Gal_mutarotase_sf_dom"/>
</dbReference>
<dbReference type="InterPro" id="IPR008183">
    <property type="entry name" value="Aldose_1/G6P_1-epimerase"/>
</dbReference>
<proteinExistence type="predicted"/>
<protein>
    <submittedName>
        <fullName evidence="1">Galactose mutarotase-like protein</fullName>
    </submittedName>
</protein>
<dbReference type="PANTHER" id="PTHR10091">
    <property type="entry name" value="ALDOSE-1-EPIMERASE"/>
    <property type="match status" value="1"/>
</dbReference>
<dbReference type="SUPFAM" id="SSF74650">
    <property type="entry name" value="Galactose mutarotase-like"/>
    <property type="match status" value="1"/>
</dbReference>
<dbReference type="GO" id="GO:0006006">
    <property type="term" value="P:glucose metabolic process"/>
    <property type="evidence" value="ECO:0007669"/>
    <property type="project" value="TreeGrafter"/>
</dbReference>
<dbReference type="InParanoid" id="A0A0H2RFP3"/>